<dbReference type="CTD" id="122651"/>
<organism evidence="3 4">
    <name type="scientific">Octodon degus</name>
    <name type="common">Degu</name>
    <name type="synonym">Sciurus degus</name>
    <dbReference type="NCBI Taxonomy" id="10160"/>
    <lineage>
        <taxon>Eukaryota</taxon>
        <taxon>Metazoa</taxon>
        <taxon>Chordata</taxon>
        <taxon>Craniata</taxon>
        <taxon>Vertebrata</taxon>
        <taxon>Euteleostomi</taxon>
        <taxon>Mammalia</taxon>
        <taxon>Eutheria</taxon>
        <taxon>Euarchontoglires</taxon>
        <taxon>Glires</taxon>
        <taxon>Rodentia</taxon>
        <taxon>Hystricomorpha</taxon>
        <taxon>Octodontidae</taxon>
        <taxon>Octodon</taxon>
    </lineage>
</organism>
<dbReference type="GeneID" id="101590162"/>
<proteinExistence type="predicted"/>
<name>A0A6P3FSY6_OCTDE</name>
<protein>
    <submittedName>
        <fullName evidence="4">Probable ribonuclease 11</fullName>
    </submittedName>
</protein>
<accession>A0A6P3FSY6</accession>
<feature type="signal peptide" evidence="2">
    <location>
        <begin position="1"/>
        <end position="16"/>
    </location>
</feature>
<reference evidence="4" key="1">
    <citation type="submission" date="2025-08" db="UniProtKB">
        <authorList>
            <consortium name="RefSeq"/>
        </authorList>
    </citation>
    <scope>IDENTIFICATION</scope>
</reference>
<feature type="compositionally biased region" description="Basic and acidic residues" evidence="1">
    <location>
        <begin position="25"/>
        <end position="38"/>
    </location>
</feature>
<sequence length="198" mass="21710">METFPLLLLGLGLILAEPLESIMETVKEESSEEKKQPETVKSGRGKETDEVLMNLTLFDKNASLSLSKDAMPSSLLTFGLRSSIPKGNSPVSNKECGSNTVAWSKDLEAVGSCKSSDNFIHDPADVIHMVREASSCTCEQHQGMWGCESPGLEESLCQLPTDKQFPRCQRHNITLLEKILTVLAGHSLMSWLVSDSKL</sequence>
<gene>
    <name evidence="4" type="primary">Rnase11</name>
</gene>
<keyword evidence="2" id="KW-0732">Signal</keyword>
<dbReference type="RefSeq" id="XP_004644083.1">
    <property type="nucleotide sequence ID" value="XM_004644026.2"/>
</dbReference>
<evidence type="ECO:0000313" key="4">
    <source>
        <dbReference type="RefSeq" id="XP_004644083.1"/>
    </source>
</evidence>
<feature type="region of interest" description="Disordered" evidence="1">
    <location>
        <begin position="25"/>
        <end position="46"/>
    </location>
</feature>
<dbReference type="AlphaFoldDB" id="A0A6P3FSY6"/>
<feature type="chain" id="PRO_5027769571" evidence="2">
    <location>
        <begin position="17"/>
        <end position="198"/>
    </location>
</feature>
<evidence type="ECO:0000313" key="3">
    <source>
        <dbReference type="Proteomes" id="UP000515203"/>
    </source>
</evidence>
<dbReference type="InterPro" id="IPR036816">
    <property type="entry name" value="RNaseA-like_dom_sf"/>
</dbReference>
<evidence type="ECO:0000256" key="2">
    <source>
        <dbReference type="SAM" id="SignalP"/>
    </source>
</evidence>
<dbReference type="SUPFAM" id="SSF54076">
    <property type="entry name" value="RNase A-like"/>
    <property type="match status" value="1"/>
</dbReference>
<dbReference type="FunCoup" id="A0A6P3FSY6">
    <property type="interactions" value="1"/>
</dbReference>
<dbReference type="OrthoDB" id="9619113at2759"/>
<keyword evidence="3" id="KW-1185">Reference proteome</keyword>
<dbReference type="InParanoid" id="A0A6P3FSY6"/>
<evidence type="ECO:0000256" key="1">
    <source>
        <dbReference type="SAM" id="MobiDB-lite"/>
    </source>
</evidence>
<dbReference type="Proteomes" id="UP000515203">
    <property type="component" value="Unplaced"/>
</dbReference>